<keyword evidence="3" id="KW-0548">Nucleotidyltransferase</keyword>
<organism evidence="9 10">
    <name type="scientific">Leptotrombidium deliense</name>
    <dbReference type="NCBI Taxonomy" id="299467"/>
    <lineage>
        <taxon>Eukaryota</taxon>
        <taxon>Metazoa</taxon>
        <taxon>Ecdysozoa</taxon>
        <taxon>Arthropoda</taxon>
        <taxon>Chelicerata</taxon>
        <taxon>Arachnida</taxon>
        <taxon>Acari</taxon>
        <taxon>Acariformes</taxon>
        <taxon>Trombidiformes</taxon>
        <taxon>Prostigmata</taxon>
        <taxon>Anystina</taxon>
        <taxon>Parasitengona</taxon>
        <taxon>Trombiculoidea</taxon>
        <taxon>Trombiculidae</taxon>
        <taxon>Leptotrombidium</taxon>
    </lineage>
</organism>
<dbReference type="PANTHER" id="PTHR37984">
    <property type="entry name" value="PROTEIN CBG26694"/>
    <property type="match status" value="1"/>
</dbReference>
<dbReference type="STRING" id="299467.A0A443S3U8"/>
<dbReference type="VEuPathDB" id="VectorBase:LDEU009830"/>
<dbReference type="SUPFAM" id="SSF53098">
    <property type="entry name" value="Ribonuclease H-like"/>
    <property type="match status" value="1"/>
</dbReference>
<dbReference type="InterPro" id="IPR043502">
    <property type="entry name" value="DNA/RNA_pol_sf"/>
</dbReference>
<dbReference type="GO" id="GO:0016787">
    <property type="term" value="F:hydrolase activity"/>
    <property type="evidence" value="ECO:0007669"/>
    <property type="project" value="UniProtKB-KW"/>
</dbReference>
<accession>A0A443S3U8</accession>
<evidence type="ECO:0000313" key="10">
    <source>
        <dbReference type="Proteomes" id="UP000288716"/>
    </source>
</evidence>
<evidence type="ECO:0000256" key="3">
    <source>
        <dbReference type="ARBA" id="ARBA00022695"/>
    </source>
</evidence>
<dbReference type="PANTHER" id="PTHR37984:SF15">
    <property type="entry name" value="INTEGRASE CATALYTIC DOMAIN-CONTAINING PROTEIN"/>
    <property type="match status" value="1"/>
</dbReference>
<evidence type="ECO:0000256" key="7">
    <source>
        <dbReference type="ARBA" id="ARBA00022918"/>
    </source>
</evidence>
<evidence type="ECO:0000313" key="9">
    <source>
        <dbReference type="EMBL" id="RWS22210.1"/>
    </source>
</evidence>
<dbReference type="InterPro" id="IPR041373">
    <property type="entry name" value="RT_RNaseH"/>
</dbReference>
<evidence type="ECO:0000256" key="2">
    <source>
        <dbReference type="ARBA" id="ARBA00022679"/>
    </source>
</evidence>
<evidence type="ECO:0000256" key="4">
    <source>
        <dbReference type="ARBA" id="ARBA00022722"/>
    </source>
</evidence>
<evidence type="ECO:0000259" key="8">
    <source>
        <dbReference type="PROSITE" id="PS50994"/>
    </source>
</evidence>
<dbReference type="GO" id="GO:0003964">
    <property type="term" value="F:RNA-directed DNA polymerase activity"/>
    <property type="evidence" value="ECO:0007669"/>
    <property type="project" value="UniProtKB-KW"/>
</dbReference>
<dbReference type="GO" id="GO:0042575">
    <property type="term" value="C:DNA polymerase complex"/>
    <property type="evidence" value="ECO:0007669"/>
    <property type="project" value="UniProtKB-ARBA"/>
</dbReference>
<dbReference type="Gene3D" id="3.30.420.10">
    <property type="entry name" value="Ribonuclease H-like superfamily/Ribonuclease H"/>
    <property type="match status" value="1"/>
</dbReference>
<dbReference type="GO" id="GO:0003676">
    <property type="term" value="F:nucleic acid binding"/>
    <property type="evidence" value="ECO:0007669"/>
    <property type="project" value="InterPro"/>
</dbReference>
<feature type="domain" description="Integrase catalytic" evidence="8">
    <location>
        <begin position="241"/>
        <end position="403"/>
    </location>
</feature>
<dbReference type="Proteomes" id="UP000288716">
    <property type="component" value="Unassembled WGS sequence"/>
</dbReference>
<dbReference type="Pfam" id="PF17921">
    <property type="entry name" value="Integrase_H2C2"/>
    <property type="match status" value="1"/>
</dbReference>
<dbReference type="OrthoDB" id="10030726at2759"/>
<keyword evidence="7" id="KW-0695">RNA-directed DNA polymerase</keyword>
<dbReference type="CDD" id="cd09274">
    <property type="entry name" value="RNase_HI_RT_Ty3"/>
    <property type="match status" value="1"/>
</dbReference>
<name>A0A443S3U8_9ACAR</name>
<evidence type="ECO:0000256" key="5">
    <source>
        <dbReference type="ARBA" id="ARBA00022759"/>
    </source>
</evidence>
<dbReference type="InterPro" id="IPR001584">
    <property type="entry name" value="Integrase_cat-core"/>
</dbReference>
<keyword evidence="10" id="KW-1185">Reference proteome</keyword>
<reference evidence="9 10" key="1">
    <citation type="journal article" date="2018" name="Gigascience">
        <title>Genomes of trombidid mites reveal novel predicted allergens and laterally-transferred genes associated with secondary metabolism.</title>
        <authorList>
            <person name="Dong X."/>
            <person name="Chaisiri K."/>
            <person name="Xia D."/>
            <person name="Armstrong S.D."/>
            <person name="Fang Y."/>
            <person name="Donnelly M.J."/>
            <person name="Kadowaki T."/>
            <person name="McGarry J.W."/>
            <person name="Darby A.C."/>
            <person name="Makepeace B.L."/>
        </authorList>
    </citation>
    <scope>NUCLEOTIDE SEQUENCE [LARGE SCALE GENOMIC DNA]</scope>
    <source>
        <strain evidence="9">UoL-UT</strain>
    </source>
</reference>
<comment type="caution">
    <text evidence="9">The sequence shown here is derived from an EMBL/GenBank/DDBJ whole genome shotgun (WGS) entry which is preliminary data.</text>
</comment>
<feature type="non-terminal residue" evidence="9">
    <location>
        <position position="636"/>
    </location>
</feature>
<dbReference type="AlphaFoldDB" id="A0A443S3U8"/>
<dbReference type="InterPro" id="IPR054465">
    <property type="entry name" value="Integrase_p58-like_C"/>
</dbReference>
<keyword evidence="6" id="KW-0378">Hydrolase</keyword>
<evidence type="ECO:0000256" key="1">
    <source>
        <dbReference type="ARBA" id="ARBA00012493"/>
    </source>
</evidence>
<dbReference type="GO" id="GO:0015074">
    <property type="term" value="P:DNA integration"/>
    <property type="evidence" value="ECO:0007669"/>
    <property type="project" value="InterPro"/>
</dbReference>
<dbReference type="FunFam" id="1.10.340.70:FF:000001">
    <property type="entry name" value="Retrovirus-related Pol polyprotein from transposon gypsy-like Protein"/>
    <property type="match status" value="1"/>
</dbReference>
<keyword evidence="5" id="KW-0255">Endonuclease</keyword>
<keyword evidence="2" id="KW-0808">Transferase</keyword>
<dbReference type="InterPro" id="IPR012337">
    <property type="entry name" value="RNaseH-like_sf"/>
</dbReference>
<protein>
    <recommendedName>
        <fullName evidence="1">RNA-directed DNA polymerase</fullName>
        <ecNumber evidence="1">2.7.7.49</ecNumber>
    </recommendedName>
</protein>
<dbReference type="FunFam" id="3.30.420.10:FF:000032">
    <property type="entry name" value="Retrovirus-related Pol polyprotein from transposon 297-like Protein"/>
    <property type="match status" value="1"/>
</dbReference>
<gene>
    <name evidence="9" type="ORF">B4U80_08365</name>
</gene>
<dbReference type="InterPro" id="IPR050951">
    <property type="entry name" value="Retrovirus_Pol_polyprotein"/>
</dbReference>
<proteinExistence type="predicted"/>
<sequence>MKVVQYASRALLPYEKNYANTLLELVAVVYALIKFRIYCIGRRVRVVTDHHSLCALKKTNISPAMARMALMLQDYDLEIVYRSGSNHKDVDCLSRTPIDVAEPIKPLADYYCLFIDENNVNELLLNEEQQKDLSLEPIFNLMNANTNLSRKEKRIVKHFAIVNECLYRKIHLKTGPKLVPVVPKQLRRDVLYAMHDDPLSGHLGQAKTFARIQSRFYFPRMRRYVSNYVRSCNECQTKKSPLLMPAGLLQPITVGGVGRFPTSFRENRYIFVATEYFTRFAIIRAFTDSTASMAATFIVENIICQFGCPKEILTDRGVQFRSLMMSEVFNLLHTKHITTTAFHAQTNGLAERFNHTLAMMISMYVGTVHRDWDRALHFLAFAYNSSVQSSTGYSPFFLTYGREPLMPAEVIFDVPSTGLSQPFTSMLAEHLVKIREIAKQNLSQAQLRNKQTYDKHRREVEYQINDKVLVYFPLRKVGRSEKLLHKWLGPYKITKRYSPLVYEVENLTGKPKKDTVNVTRLKAYIERSLTTENSETEIVEYPHLKAISSSDHFSSITEIASTVNDADTSSEESVQNAPIPLRRGIRVRKPPNRLTFLLSILMIFCVCFAEVQKANPVLWKPKNTPVIHGVRDVLMT</sequence>
<dbReference type="EMBL" id="NCKV01009466">
    <property type="protein sequence ID" value="RWS22210.1"/>
    <property type="molecule type" value="Genomic_DNA"/>
</dbReference>
<dbReference type="EC" id="2.7.7.49" evidence="1"/>
<keyword evidence="4" id="KW-0540">Nuclease</keyword>
<evidence type="ECO:0000256" key="6">
    <source>
        <dbReference type="ARBA" id="ARBA00022801"/>
    </source>
</evidence>
<dbReference type="Gene3D" id="1.10.340.70">
    <property type="match status" value="1"/>
</dbReference>
<dbReference type="PROSITE" id="PS50994">
    <property type="entry name" value="INTEGRASE"/>
    <property type="match status" value="1"/>
</dbReference>
<dbReference type="Pfam" id="PF22938">
    <property type="entry name" value="Integrase_p58_C"/>
    <property type="match status" value="1"/>
</dbReference>
<dbReference type="InterPro" id="IPR041588">
    <property type="entry name" value="Integrase_H2C2"/>
</dbReference>
<dbReference type="InterPro" id="IPR036397">
    <property type="entry name" value="RNaseH_sf"/>
</dbReference>
<dbReference type="GO" id="GO:0004519">
    <property type="term" value="F:endonuclease activity"/>
    <property type="evidence" value="ECO:0007669"/>
    <property type="project" value="UniProtKB-KW"/>
</dbReference>
<dbReference type="SUPFAM" id="SSF56672">
    <property type="entry name" value="DNA/RNA polymerases"/>
    <property type="match status" value="1"/>
</dbReference>
<dbReference type="Pfam" id="PF17917">
    <property type="entry name" value="RT_RNaseH"/>
    <property type="match status" value="1"/>
</dbReference>